<feature type="signal peptide" evidence="1">
    <location>
        <begin position="1"/>
        <end position="24"/>
    </location>
</feature>
<keyword evidence="1" id="KW-0732">Signal</keyword>
<accession>A0ABU5WMX2</accession>
<evidence type="ECO:0000256" key="1">
    <source>
        <dbReference type="SAM" id="SignalP"/>
    </source>
</evidence>
<dbReference type="Proteomes" id="UP001304467">
    <property type="component" value="Unassembled WGS sequence"/>
</dbReference>
<reference evidence="2 3" key="1">
    <citation type="journal article" date="2023" name="Front. Microbiol.">
        <title>Genomic analyses of Burkholderia respiratory isolates indicates two evolutionarily distinct B. anthina clades.</title>
        <authorList>
            <person name="Pham A."/>
            <person name="Volmer J.G."/>
            <person name="Chambers D.C."/>
            <person name="Smith D.J."/>
            <person name="Reid D.W."/>
            <person name="Burr L."/>
            <person name="Wells T.J."/>
        </authorList>
    </citation>
    <scope>NUCLEOTIDE SEQUENCE [LARGE SCALE GENOMIC DNA]</scope>
    <source>
        <strain evidence="2 3">BCCIQ07A</strain>
    </source>
</reference>
<evidence type="ECO:0008006" key="4">
    <source>
        <dbReference type="Google" id="ProtNLM"/>
    </source>
</evidence>
<comment type="caution">
    <text evidence="2">The sequence shown here is derived from an EMBL/GenBank/DDBJ whole genome shotgun (WGS) entry which is preliminary data.</text>
</comment>
<sequence>MWLQFSVIAIFVVAVISLVRSCQADPTQTQLFDQLAMMRDDMQAIINDGGRVVRYDNNGKTTFSRVYLLLSIERKTWSVDLQRIYGNTLLARGWVMVKTRLANDRFVRAVPLHQ</sequence>
<evidence type="ECO:0000313" key="2">
    <source>
        <dbReference type="EMBL" id="MEB2580268.1"/>
    </source>
</evidence>
<evidence type="ECO:0000313" key="3">
    <source>
        <dbReference type="Proteomes" id="UP001304467"/>
    </source>
</evidence>
<dbReference type="EMBL" id="JAWRLE010000021">
    <property type="protein sequence ID" value="MEB2580268.1"/>
    <property type="molecule type" value="Genomic_DNA"/>
</dbReference>
<keyword evidence="3" id="KW-1185">Reference proteome</keyword>
<protein>
    <recommendedName>
        <fullName evidence="4">Lipoprotein</fullName>
    </recommendedName>
</protein>
<name>A0ABU5WMX2_9BURK</name>
<organism evidence="2 3">
    <name type="scientific">Burkholderia anthinoferrum</name>
    <dbReference type="NCBI Taxonomy" id="3090833"/>
    <lineage>
        <taxon>Bacteria</taxon>
        <taxon>Pseudomonadati</taxon>
        <taxon>Pseudomonadota</taxon>
        <taxon>Betaproteobacteria</taxon>
        <taxon>Burkholderiales</taxon>
        <taxon>Burkholderiaceae</taxon>
        <taxon>Burkholderia</taxon>
    </lineage>
</organism>
<feature type="chain" id="PRO_5045136661" description="Lipoprotein" evidence="1">
    <location>
        <begin position="25"/>
        <end position="114"/>
    </location>
</feature>
<gene>
    <name evidence="2" type="ORF">SB593_15035</name>
</gene>
<proteinExistence type="predicted"/>
<dbReference type="RefSeq" id="WP_124658165.1">
    <property type="nucleotide sequence ID" value="NZ_JAWRKY010000007.1"/>
</dbReference>